<dbReference type="PANTHER" id="PTHR33463">
    <property type="entry name" value="NB-ARC DOMAIN-CONTAINING PROTEIN-RELATED"/>
    <property type="match status" value="1"/>
</dbReference>
<dbReference type="AlphaFoldDB" id="A0A392MKI9"/>
<name>A0A392MKI9_9FABA</name>
<accession>A0A392MKI9</accession>
<dbReference type="Proteomes" id="UP000265520">
    <property type="component" value="Unassembled WGS sequence"/>
</dbReference>
<dbReference type="InterPro" id="IPR057135">
    <property type="entry name" value="At4g27190-like_LRR"/>
</dbReference>
<dbReference type="PANTHER" id="PTHR33463:SF218">
    <property type="entry name" value="DISEASE RESISTANCE PROTEIN RPS2-LIKE"/>
    <property type="match status" value="1"/>
</dbReference>
<dbReference type="InterPro" id="IPR050905">
    <property type="entry name" value="Plant_NBS-LRR"/>
</dbReference>
<feature type="domain" description="Disease resistance protein At4g27190-like leucine-rich repeats" evidence="2">
    <location>
        <begin position="190"/>
        <end position="292"/>
    </location>
</feature>
<proteinExistence type="predicted"/>
<evidence type="ECO:0000313" key="3">
    <source>
        <dbReference type="EMBL" id="MCH87595.1"/>
    </source>
</evidence>
<evidence type="ECO:0000256" key="1">
    <source>
        <dbReference type="ARBA" id="ARBA00022821"/>
    </source>
</evidence>
<comment type="caution">
    <text evidence="3">The sequence shown here is derived from an EMBL/GenBank/DDBJ whole genome shotgun (WGS) entry which is preliminary data.</text>
</comment>
<evidence type="ECO:0000259" key="2">
    <source>
        <dbReference type="Pfam" id="PF23247"/>
    </source>
</evidence>
<gene>
    <name evidence="3" type="ORF">A2U01_0008468</name>
</gene>
<reference evidence="3 4" key="1">
    <citation type="journal article" date="2018" name="Front. Plant Sci.">
        <title>Red Clover (Trifolium pratense) and Zigzag Clover (T. medium) - A Picture of Genomic Similarities and Differences.</title>
        <authorList>
            <person name="Dluhosova J."/>
            <person name="Istvanek J."/>
            <person name="Nedelnik J."/>
            <person name="Repkova J."/>
        </authorList>
    </citation>
    <scope>NUCLEOTIDE SEQUENCE [LARGE SCALE GENOMIC DNA]</scope>
    <source>
        <strain evidence="4">cv. 10/8</strain>
        <tissue evidence="3">Leaf</tissue>
    </source>
</reference>
<keyword evidence="4" id="KW-1185">Reference proteome</keyword>
<protein>
    <submittedName>
        <fullName evidence="3">Disease resistance protein</fullName>
    </submittedName>
</protein>
<organism evidence="3 4">
    <name type="scientific">Trifolium medium</name>
    <dbReference type="NCBI Taxonomy" id="97028"/>
    <lineage>
        <taxon>Eukaryota</taxon>
        <taxon>Viridiplantae</taxon>
        <taxon>Streptophyta</taxon>
        <taxon>Embryophyta</taxon>
        <taxon>Tracheophyta</taxon>
        <taxon>Spermatophyta</taxon>
        <taxon>Magnoliopsida</taxon>
        <taxon>eudicotyledons</taxon>
        <taxon>Gunneridae</taxon>
        <taxon>Pentapetalae</taxon>
        <taxon>rosids</taxon>
        <taxon>fabids</taxon>
        <taxon>Fabales</taxon>
        <taxon>Fabaceae</taxon>
        <taxon>Papilionoideae</taxon>
        <taxon>50 kb inversion clade</taxon>
        <taxon>NPAAA clade</taxon>
        <taxon>Hologalegina</taxon>
        <taxon>IRL clade</taxon>
        <taxon>Trifolieae</taxon>
        <taxon>Trifolium</taxon>
    </lineage>
</organism>
<dbReference type="SUPFAM" id="SSF52047">
    <property type="entry name" value="RNI-like"/>
    <property type="match status" value="1"/>
</dbReference>
<keyword evidence="1" id="KW-0611">Plant defense</keyword>
<evidence type="ECO:0000313" key="4">
    <source>
        <dbReference type="Proteomes" id="UP000265520"/>
    </source>
</evidence>
<dbReference type="EMBL" id="LXQA010012514">
    <property type="protein sequence ID" value="MCH87595.1"/>
    <property type="molecule type" value="Genomic_DNA"/>
</dbReference>
<sequence>MALAENLLKLEELVIKSCDKMLAIVGKETSGKEVTKKFVYPYLTLLHLDSLSNLTFFYPGSFTLEFPALNTLLLFSCFKLKLFQSEHLEGDPEGSSTSIYKQPVILDLRAIPKLKVLSLDWKDVSALCFRLFTENLPYLDTLGVTFYDLNSDDMQSVFLFEILEKTLNVKKLYIGHCGRPEILLNQNPNNCEEMMLGHLEMLLLDQCHGLNYLFTSSLAMKLIYLEKIKVEKCRTMTRIVERDDASERIKLEKLSLIVLNSLSSLECFYSGSETLQLPSLAQVGIYACPQMKIFSQGSIDVESIISIEIDDDLIFYDDLNMSVEVKFTQR</sequence>
<dbReference type="Pfam" id="PF23247">
    <property type="entry name" value="LRR_RPS2"/>
    <property type="match status" value="1"/>
</dbReference>
<feature type="non-terminal residue" evidence="3">
    <location>
        <position position="330"/>
    </location>
</feature>